<dbReference type="Proteomes" id="UP000520814">
    <property type="component" value="Unassembled WGS sequence"/>
</dbReference>
<evidence type="ECO:0000259" key="9">
    <source>
        <dbReference type="PROSITE" id="PS50893"/>
    </source>
</evidence>
<evidence type="ECO:0000256" key="6">
    <source>
        <dbReference type="ARBA" id="ARBA00022989"/>
    </source>
</evidence>
<dbReference type="InterPro" id="IPR039421">
    <property type="entry name" value="Type_1_exporter"/>
</dbReference>
<feature type="transmembrane region" description="Helical" evidence="8">
    <location>
        <begin position="58"/>
        <end position="80"/>
    </location>
</feature>
<evidence type="ECO:0000256" key="2">
    <source>
        <dbReference type="ARBA" id="ARBA00022448"/>
    </source>
</evidence>
<feature type="transmembrane region" description="Helical" evidence="8">
    <location>
        <begin position="159"/>
        <end position="177"/>
    </location>
</feature>
<dbReference type="PROSITE" id="PS50893">
    <property type="entry name" value="ABC_TRANSPORTER_2"/>
    <property type="match status" value="1"/>
</dbReference>
<keyword evidence="7 8" id="KW-0472">Membrane</keyword>
<keyword evidence="11" id="KW-0378">Hydrolase</keyword>
<dbReference type="InterPro" id="IPR011527">
    <property type="entry name" value="ABC1_TM_dom"/>
</dbReference>
<evidence type="ECO:0000256" key="3">
    <source>
        <dbReference type="ARBA" id="ARBA00022692"/>
    </source>
</evidence>
<dbReference type="Pfam" id="PF00005">
    <property type="entry name" value="ABC_tran"/>
    <property type="match status" value="1"/>
</dbReference>
<dbReference type="GO" id="GO:0015421">
    <property type="term" value="F:ABC-type oligopeptide transporter activity"/>
    <property type="evidence" value="ECO:0007669"/>
    <property type="project" value="TreeGrafter"/>
</dbReference>
<keyword evidence="6 8" id="KW-1133">Transmembrane helix</keyword>
<keyword evidence="2" id="KW-0813">Transport</keyword>
<dbReference type="CDD" id="cd07346">
    <property type="entry name" value="ABC_6TM_exporters"/>
    <property type="match status" value="1"/>
</dbReference>
<evidence type="ECO:0000256" key="4">
    <source>
        <dbReference type="ARBA" id="ARBA00022741"/>
    </source>
</evidence>
<accession>A0A7W9W716</accession>
<dbReference type="AlphaFoldDB" id="A0A7W9W716"/>
<evidence type="ECO:0000313" key="11">
    <source>
        <dbReference type="EMBL" id="MBB6052024.1"/>
    </source>
</evidence>
<dbReference type="SUPFAM" id="SSF52540">
    <property type="entry name" value="P-loop containing nucleoside triphosphate hydrolases"/>
    <property type="match status" value="1"/>
</dbReference>
<feature type="domain" description="ABC transporter" evidence="9">
    <location>
        <begin position="335"/>
        <end position="569"/>
    </location>
</feature>
<comment type="caution">
    <text evidence="11">The sequence shown here is derived from an EMBL/GenBank/DDBJ whole genome shotgun (WGS) entry which is preliminary data.</text>
</comment>
<evidence type="ECO:0000256" key="7">
    <source>
        <dbReference type="ARBA" id="ARBA00023136"/>
    </source>
</evidence>
<evidence type="ECO:0000256" key="1">
    <source>
        <dbReference type="ARBA" id="ARBA00004651"/>
    </source>
</evidence>
<dbReference type="Pfam" id="PF00664">
    <property type="entry name" value="ABC_membrane"/>
    <property type="match status" value="1"/>
</dbReference>
<dbReference type="InterPro" id="IPR017871">
    <property type="entry name" value="ABC_transporter-like_CS"/>
</dbReference>
<evidence type="ECO:0000256" key="5">
    <source>
        <dbReference type="ARBA" id="ARBA00022840"/>
    </source>
</evidence>
<dbReference type="PROSITE" id="PS50929">
    <property type="entry name" value="ABC_TM1F"/>
    <property type="match status" value="1"/>
</dbReference>
<dbReference type="InterPro" id="IPR027417">
    <property type="entry name" value="P-loop_NTPase"/>
</dbReference>
<dbReference type="FunFam" id="3.40.50.300:FF:000287">
    <property type="entry name" value="Multidrug ABC transporter ATP-binding protein"/>
    <property type="match status" value="1"/>
</dbReference>
<evidence type="ECO:0000256" key="8">
    <source>
        <dbReference type="SAM" id="Phobius"/>
    </source>
</evidence>
<dbReference type="InterPro" id="IPR003439">
    <property type="entry name" value="ABC_transporter-like_ATP-bd"/>
</dbReference>
<feature type="transmembrane region" description="Helical" evidence="8">
    <location>
        <begin position="20"/>
        <end position="38"/>
    </location>
</feature>
<keyword evidence="3 8" id="KW-0812">Transmembrane</keyword>
<feature type="transmembrane region" description="Helical" evidence="8">
    <location>
        <begin position="134"/>
        <end position="153"/>
    </location>
</feature>
<dbReference type="SMART" id="SM00382">
    <property type="entry name" value="AAA"/>
    <property type="match status" value="1"/>
</dbReference>
<dbReference type="EMBL" id="JACHGW010000003">
    <property type="protein sequence ID" value="MBB6052024.1"/>
    <property type="molecule type" value="Genomic_DNA"/>
</dbReference>
<dbReference type="PROSITE" id="PS00211">
    <property type="entry name" value="ABC_TRANSPORTER_1"/>
    <property type="match status" value="1"/>
</dbReference>
<reference evidence="11 12" key="1">
    <citation type="submission" date="2020-08" db="EMBL/GenBank/DDBJ databases">
        <title>Genomic Encyclopedia of Type Strains, Phase IV (KMG-IV): sequencing the most valuable type-strain genomes for metagenomic binning, comparative biology and taxonomic classification.</title>
        <authorList>
            <person name="Goeker M."/>
        </authorList>
    </citation>
    <scope>NUCLEOTIDE SEQUENCE [LARGE SCALE GENOMIC DNA]</scope>
    <source>
        <strain evidence="11 12">DSM 23562</strain>
    </source>
</reference>
<dbReference type="InterPro" id="IPR003593">
    <property type="entry name" value="AAA+_ATPase"/>
</dbReference>
<gene>
    <name evidence="11" type="ORF">HNQ39_003834</name>
</gene>
<comment type="subcellular location">
    <subcellularLocation>
        <location evidence="1">Cell membrane</location>
        <topology evidence="1">Multi-pass membrane protein</topology>
    </subcellularLocation>
</comment>
<dbReference type="PANTHER" id="PTHR43394:SF1">
    <property type="entry name" value="ATP-BINDING CASSETTE SUB-FAMILY B MEMBER 10, MITOCHONDRIAL"/>
    <property type="match status" value="1"/>
</dbReference>
<name>A0A7W9W716_ARMRO</name>
<dbReference type="SUPFAM" id="SSF90123">
    <property type="entry name" value="ABC transporter transmembrane region"/>
    <property type="match status" value="1"/>
</dbReference>
<dbReference type="Gene3D" id="1.20.1560.10">
    <property type="entry name" value="ABC transporter type 1, transmembrane domain"/>
    <property type="match status" value="1"/>
</dbReference>
<sequence length="590" mass="66326">MENFKRLIQYLRPYRVRVGLSVLLMFVVTLSAIPMPLFQKQVLDVAIPNRDSALLWRIFFGVIGLSALRGVVSFTLNYLISWLGQRVVFDLRFQSYRHLQRLSLAYYDGRQPGKIMARLTGDIDVIQYALTQGFVYLITDLATLVIIIGWLFYIEWRLAVIALITLPLYVVNYKLLLGRIRPVSVELREKWEQMLAGLTEKIGAIAVVKAFAREGFEESEFIKAERERFVIGMTQTRLNRILGASSQLIRMLGTATLLWYGGGLVGMKEMTAGKLLAFYSYLAYLYDPAVRVVDFNVQLQWASAAIERVFETLDTRPEIIDAPDAAYLPTVKGAIHFDHVSFGYDPANPVLHDIDFKVNPGEIIAIVGPSGAGKSTLVNLLARFYDVSKGRIFVDGHDVRKVRLETMRRHIGLVSQETILFSVSLRENIRYGRKDASEADVVAAAKAADLHEFILSLPDGYDTKIGEDGIKLSGGQKQRMAIARALLANPRILILDDATSALDSHTESHIQAALAELMKGRTNFVIAHRLSTILNADRILVMQDGRIIDQGTHTELSARPGLYQDLYNEQFKTVQDLTDEEKARLLEAVS</sequence>
<keyword evidence="5 11" id="KW-0067">ATP-binding</keyword>
<dbReference type="Gene3D" id="3.40.50.300">
    <property type="entry name" value="P-loop containing nucleotide triphosphate hydrolases"/>
    <property type="match status" value="1"/>
</dbReference>
<dbReference type="EC" id="3.6.3.-" evidence="11"/>
<proteinExistence type="predicted"/>
<dbReference type="GO" id="GO:0016887">
    <property type="term" value="F:ATP hydrolysis activity"/>
    <property type="evidence" value="ECO:0007669"/>
    <property type="project" value="InterPro"/>
</dbReference>
<dbReference type="PANTHER" id="PTHR43394">
    <property type="entry name" value="ATP-DEPENDENT PERMEASE MDL1, MITOCHONDRIAL"/>
    <property type="match status" value="1"/>
</dbReference>
<protein>
    <submittedName>
        <fullName evidence="11">Subfamily B ATP-binding cassette protein MsbA</fullName>
        <ecNumber evidence="11">3.6.3.-</ecNumber>
    </submittedName>
</protein>
<organism evidence="11 12">
    <name type="scientific">Armatimonas rosea</name>
    <dbReference type="NCBI Taxonomy" id="685828"/>
    <lineage>
        <taxon>Bacteria</taxon>
        <taxon>Bacillati</taxon>
        <taxon>Armatimonadota</taxon>
        <taxon>Armatimonadia</taxon>
        <taxon>Armatimonadales</taxon>
        <taxon>Armatimonadaceae</taxon>
        <taxon>Armatimonas</taxon>
    </lineage>
</organism>
<dbReference type="RefSeq" id="WP_184200177.1">
    <property type="nucleotide sequence ID" value="NZ_JACHGW010000003.1"/>
</dbReference>
<keyword evidence="4" id="KW-0547">Nucleotide-binding</keyword>
<dbReference type="GO" id="GO:0005886">
    <property type="term" value="C:plasma membrane"/>
    <property type="evidence" value="ECO:0007669"/>
    <property type="project" value="UniProtKB-SubCell"/>
</dbReference>
<feature type="domain" description="ABC transmembrane type-1" evidence="10">
    <location>
        <begin position="20"/>
        <end position="300"/>
    </location>
</feature>
<evidence type="ECO:0000259" key="10">
    <source>
        <dbReference type="PROSITE" id="PS50929"/>
    </source>
</evidence>
<keyword evidence="12" id="KW-1185">Reference proteome</keyword>
<evidence type="ECO:0000313" key="12">
    <source>
        <dbReference type="Proteomes" id="UP000520814"/>
    </source>
</evidence>
<dbReference type="InterPro" id="IPR036640">
    <property type="entry name" value="ABC1_TM_sf"/>
</dbReference>
<dbReference type="GO" id="GO:0005524">
    <property type="term" value="F:ATP binding"/>
    <property type="evidence" value="ECO:0007669"/>
    <property type="project" value="UniProtKB-KW"/>
</dbReference>